<proteinExistence type="predicted"/>
<evidence type="ECO:0000313" key="2">
    <source>
        <dbReference type="Proteomes" id="UP000826550"/>
    </source>
</evidence>
<dbReference type="Proteomes" id="UP000826550">
    <property type="component" value="Chromosome"/>
</dbReference>
<evidence type="ECO:0000313" key="1">
    <source>
        <dbReference type="EMBL" id="QYN51927.1"/>
    </source>
</evidence>
<sequence length="121" mass="13903">MNNSKLKNKFSYYDTWIMPPTFQQLCDFGLIGRRIGEVNIIDYHDNPGDSFIDDGIICQVENCINDRNKPLEILLFCDTVADYSKFINQPVIADVGNFYCPGWQEIPTYQVKGLRIAGDKK</sequence>
<keyword evidence="2" id="KW-1185">Reference proteome</keyword>
<dbReference type="RefSeq" id="WP_220220434.1">
    <property type="nucleotide sequence ID" value="NZ_CP048268.1"/>
</dbReference>
<protein>
    <submittedName>
        <fullName evidence="1">Uncharacterized protein</fullName>
    </submittedName>
</protein>
<gene>
    <name evidence="1" type="ORF">GYM71_00140</name>
</gene>
<organism evidence="1 2">
    <name type="scientific">Lactobacillus panisapium</name>
    <dbReference type="NCBI Taxonomy" id="2012495"/>
    <lineage>
        <taxon>Bacteria</taxon>
        <taxon>Bacillati</taxon>
        <taxon>Bacillota</taxon>
        <taxon>Bacilli</taxon>
        <taxon>Lactobacillales</taxon>
        <taxon>Lactobacillaceae</taxon>
        <taxon>Lactobacillus</taxon>
    </lineage>
</organism>
<accession>A0ABX8W5G3</accession>
<name>A0ABX8W5G3_9LACO</name>
<reference evidence="1 2" key="1">
    <citation type="submission" date="2020-01" db="EMBL/GenBank/DDBJ databases">
        <title>Vast differences in strain-level diversity in the gut microbiota of two closely related honey bee species.</title>
        <authorList>
            <person name="Ellegaard K.M."/>
            <person name="Suenami S."/>
            <person name="Miyazaki R."/>
            <person name="Engel P."/>
        </authorList>
    </citation>
    <scope>NUCLEOTIDE SEQUENCE [LARGE SCALE GENOMIC DNA]</scope>
    <source>
        <strain evidence="1 2">ESL0416</strain>
    </source>
</reference>
<dbReference type="EMBL" id="CP048268">
    <property type="protein sequence ID" value="QYN51927.1"/>
    <property type="molecule type" value="Genomic_DNA"/>
</dbReference>